<dbReference type="CDD" id="cd17557">
    <property type="entry name" value="REC_Rcp-like"/>
    <property type="match status" value="1"/>
</dbReference>
<evidence type="ECO:0000313" key="3">
    <source>
        <dbReference type="EMBL" id="MFB9468961.1"/>
    </source>
</evidence>
<evidence type="ECO:0000259" key="2">
    <source>
        <dbReference type="PROSITE" id="PS50110"/>
    </source>
</evidence>
<comment type="caution">
    <text evidence="3">The sequence shown here is derived from an EMBL/GenBank/DDBJ whole genome shotgun (WGS) entry which is preliminary data.</text>
</comment>
<feature type="domain" description="Response regulatory" evidence="2">
    <location>
        <begin position="8"/>
        <end position="133"/>
    </location>
</feature>
<dbReference type="Gene3D" id="3.40.50.2300">
    <property type="match status" value="1"/>
</dbReference>
<evidence type="ECO:0000256" key="1">
    <source>
        <dbReference type="PROSITE-ProRule" id="PRU00169"/>
    </source>
</evidence>
<dbReference type="SMART" id="SM00448">
    <property type="entry name" value="REC"/>
    <property type="match status" value="1"/>
</dbReference>
<feature type="modified residue" description="4-aspartylphosphate" evidence="1">
    <location>
        <position position="66"/>
    </location>
</feature>
<dbReference type="InterPro" id="IPR011006">
    <property type="entry name" value="CheY-like_superfamily"/>
</dbReference>
<reference evidence="3 4" key="1">
    <citation type="submission" date="2024-09" db="EMBL/GenBank/DDBJ databases">
        <authorList>
            <person name="Sun Q."/>
            <person name="Mori K."/>
        </authorList>
    </citation>
    <scope>NUCLEOTIDE SEQUENCE [LARGE SCALE GENOMIC DNA]</scope>
    <source>
        <strain evidence="3 4">JCM 3324</strain>
    </source>
</reference>
<sequence length="155" mass="17557">MTTGQPIEVLLVEDDPGDELITREAFEDNKIRNNLHVVRDGLEALDFVYRRGDYVGAPRPDLILLDLNLPKYDGRQVLEQVKGDPELRSIPVVVLTTSSAEEDILRSYQLFANAYVSKPVDLDRFMAIIRQIDEFFVTVVRLPGRAAAYGGEDRH</sequence>
<dbReference type="EMBL" id="JBHMCF010000003">
    <property type="protein sequence ID" value="MFB9468961.1"/>
    <property type="molecule type" value="Genomic_DNA"/>
</dbReference>
<proteinExistence type="predicted"/>
<dbReference type="PANTHER" id="PTHR44520">
    <property type="entry name" value="RESPONSE REGULATOR RCP1-RELATED"/>
    <property type="match status" value="1"/>
</dbReference>
<protein>
    <submittedName>
        <fullName evidence="3">Response regulator</fullName>
    </submittedName>
</protein>
<keyword evidence="4" id="KW-1185">Reference proteome</keyword>
<dbReference type="PROSITE" id="PS50110">
    <property type="entry name" value="RESPONSE_REGULATORY"/>
    <property type="match status" value="1"/>
</dbReference>
<gene>
    <name evidence="3" type="ORF">ACFFR3_05555</name>
</gene>
<evidence type="ECO:0000313" key="4">
    <source>
        <dbReference type="Proteomes" id="UP001589568"/>
    </source>
</evidence>
<accession>A0ABV5NG11</accession>
<dbReference type="RefSeq" id="WP_345395837.1">
    <property type="nucleotide sequence ID" value="NZ_BAAAXS010000001.1"/>
</dbReference>
<dbReference type="InterPro" id="IPR052893">
    <property type="entry name" value="TCS_response_regulator"/>
</dbReference>
<organism evidence="3 4">
    <name type="scientific">Nonomuraea salmonea</name>
    <dbReference type="NCBI Taxonomy" id="46181"/>
    <lineage>
        <taxon>Bacteria</taxon>
        <taxon>Bacillati</taxon>
        <taxon>Actinomycetota</taxon>
        <taxon>Actinomycetes</taxon>
        <taxon>Streptosporangiales</taxon>
        <taxon>Streptosporangiaceae</taxon>
        <taxon>Nonomuraea</taxon>
    </lineage>
</organism>
<dbReference type="PANTHER" id="PTHR44520:SF2">
    <property type="entry name" value="RESPONSE REGULATOR RCP1"/>
    <property type="match status" value="1"/>
</dbReference>
<keyword evidence="1" id="KW-0597">Phosphoprotein</keyword>
<dbReference type="Pfam" id="PF00072">
    <property type="entry name" value="Response_reg"/>
    <property type="match status" value="1"/>
</dbReference>
<dbReference type="SUPFAM" id="SSF52172">
    <property type="entry name" value="CheY-like"/>
    <property type="match status" value="1"/>
</dbReference>
<dbReference type="Proteomes" id="UP001589568">
    <property type="component" value="Unassembled WGS sequence"/>
</dbReference>
<name>A0ABV5NG11_9ACTN</name>
<dbReference type="InterPro" id="IPR001789">
    <property type="entry name" value="Sig_transdc_resp-reg_receiver"/>
</dbReference>